<accession>X1FLQ9</accession>
<feature type="non-terminal residue" evidence="1">
    <location>
        <position position="45"/>
    </location>
</feature>
<organism evidence="1">
    <name type="scientific">marine sediment metagenome</name>
    <dbReference type="NCBI Taxonomy" id="412755"/>
    <lineage>
        <taxon>unclassified sequences</taxon>
        <taxon>metagenomes</taxon>
        <taxon>ecological metagenomes</taxon>
    </lineage>
</organism>
<sequence>MWDWNAGKNKRCDVSCMNYDGSDNYRSSFGADLTYSIMTGHWWGD</sequence>
<reference evidence="1" key="1">
    <citation type="journal article" date="2014" name="Front. Microbiol.">
        <title>High frequency of phylogenetically diverse reductive dehalogenase-homologous genes in deep subseafloor sedimentary metagenomes.</title>
        <authorList>
            <person name="Kawai M."/>
            <person name="Futagami T."/>
            <person name="Toyoda A."/>
            <person name="Takaki Y."/>
            <person name="Nishi S."/>
            <person name="Hori S."/>
            <person name="Arai W."/>
            <person name="Tsubouchi T."/>
            <person name="Morono Y."/>
            <person name="Uchiyama I."/>
            <person name="Ito T."/>
            <person name="Fujiyama A."/>
            <person name="Inagaki F."/>
            <person name="Takami H."/>
        </authorList>
    </citation>
    <scope>NUCLEOTIDE SEQUENCE</scope>
    <source>
        <strain evidence="1">Expedition CK06-06</strain>
    </source>
</reference>
<evidence type="ECO:0000313" key="1">
    <source>
        <dbReference type="EMBL" id="GAH30309.1"/>
    </source>
</evidence>
<dbReference type="EMBL" id="BART01042015">
    <property type="protein sequence ID" value="GAH30309.1"/>
    <property type="molecule type" value="Genomic_DNA"/>
</dbReference>
<dbReference type="AlphaFoldDB" id="X1FLQ9"/>
<protein>
    <submittedName>
        <fullName evidence="1">Uncharacterized protein</fullName>
    </submittedName>
</protein>
<comment type="caution">
    <text evidence="1">The sequence shown here is derived from an EMBL/GenBank/DDBJ whole genome shotgun (WGS) entry which is preliminary data.</text>
</comment>
<name>X1FLQ9_9ZZZZ</name>
<proteinExistence type="predicted"/>
<gene>
    <name evidence="1" type="ORF">S01H4_67130</name>
</gene>